<dbReference type="Proteomes" id="UP000315082">
    <property type="component" value="Chromosome"/>
</dbReference>
<dbReference type="KEGG" id="rcf:Poly24_10340"/>
<dbReference type="Gene3D" id="2.60.120.380">
    <property type="match status" value="2"/>
</dbReference>
<evidence type="ECO:0000313" key="2">
    <source>
        <dbReference type="Proteomes" id="UP000315082"/>
    </source>
</evidence>
<reference evidence="1 2" key="1">
    <citation type="submission" date="2019-02" db="EMBL/GenBank/DDBJ databases">
        <title>Deep-cultivation of Planctomycetes and their phenomic and genomic characterization uncovers novel biology.</title>
        <authorList>
            <person name="Wiegand S."/>
            <person name="Jogler M."/>
            <person name="Boedeker C."/>
            <person name="Pinto D."/>
            <person name="Vollmers J."/>
            <person name="Rivas-Marin E."/>
            <person name="Kohn T."/>
            <person name="Peeters S.H."/>
            <person name="Heuer A."/>
            <person name="Rast P."/>
            <person name="Oberbeckmann S."/>
            <person name="Bunk B."/>
            <person name="Jeske O."/>
            <person name="Meyerdierks A."/>
            <person name="Storesund J.E."/>
            <person name="Kallscheuer N."/>
            <person name="Luecker S."/>
            <person name="Lage O.M."/>
            <person name="Pohl T."/>
            <person name="Merkel B.J."/>
            <person name="Hornburger P."/>
            <person name="Mueller R.-W."/>
            <person name="Bruemmer F."/>
            <person name="Labrenz M."/>
            <person name="Spormann A.M."/>
            <person name="Op den Camp H."/>
            <person name="Overmann J."/>
            <person name="Amann R."/>
            <person name="Jetten M.S.M."/>
            <person name="Mascher T."/>
            <person name="Medema M.H."/>
            <person name="Devos D.P."/>
            <person name="Kaster A.-K."/>
            <person name="Ovreas L."/>
            <person name="Rohde M."/>
            <person name="Galperin M.Y."/>
            <person name="Jogler C."/>
        </authorList>
    </citation>
    <scope>NUCLEOTIDE SEQUENCE [LARGE SCALE GENOMIC DNA]</scope>
    <source>
        <strain evidence="1 2">Poly24</strain>
    </source>
</reference>
<dbReference type="AlphaFoldDB" id="A0A518JP95"/>
<keyword evidence="2" id="KW-1185">Reference proteome</keyword>
<sequence>MLPPHIPLNDRTMHIFNRTLAILGCLIVAQQASAMTKNLEGTAPRIGQRGTTVDVTIVGVSIGDPREIIFYKPGIRAVNVRTADEPPKRRGLMHGGRIEEAVVCQFEIAEDCPLGEHPFRLLTATELTCIGTFHVSPFPIIDEEETEHHSNDSLETAKSITPNVSVLGIQSGSQRPDVDIYRVPTKAGQHVSVELDSARIADVHYGDAEFDLALRILDEKGKELGSNDDNLLHVQDPILSIIAPRDGDVFIEVTRSAYKRSMTTYCLHVGTNRRPILAFPPGGQVGTKQDVVLLGDPAGSYSHSVQVPETEGLFDHYDGGPSPIKLSASDFPNLIEDATAEVTKVPQLPIAINGMIDARNDRDRYKLDVKKGEPLHIRLFSATLGSPMDTKIVIRPIGADGTLGKIELEADDATLEERGTFGTNYRARGGQTSVLDPSVLWKPAADGEYQLEVSDPSGQGGALGVYRIEIQSPHTIVQTMLASATFDWTESMRVSGFAIPRGNRWTVNVSLPKGQWNTYDGPFEFIANGLPDGVQLVSPPLTSDAGKWPVQLIADPDAPLTGATFTLEARPIDSDATLATRCQQNVPFINHSGGDAWRAVRVDQYMMGVTDPAPFSLVVESPKVSLVQSGELNIDVEIVRQDGFDGPVLLETGYVHPTISSSPPVIIPSGSNSGTLTLAAKGRPPLGKSPLVVIASTINDSIKPYLGPGHIRVSSDILELDVSAPFVQLTADVQSVRRGETKPFIWKVKHQSEFEGEANVQLQGLPKGVSVVDPQPTLTKDSKELVFQLQATDEALLGKVSGLRCQLSVPVAGQTIVQGAGQASLRIDPKL</sequence>
<proteinExistence type="predicted"/>
<evidence type="ECO:0000313" key="1">
    <source>
        <dbReference type="EMBL" id="QDV67341.1"/>
    </source>
</evidence>
<organism evidence="1 2">
    <name type="scientific">Rosistilla carotiformis</name>
    <dbReference type="NCBI Taxonomy" id="2528017"/>
    <lineage>
        <taxon>Bacteria</taxon>
        <taxon>Pseudomonadati</taxon>
        <taxon>Planctomycetota</taxon>
        <taxon>Planctomycetia</taxon>
        <taxon>Pirellulales</taxon>
        <taxon>Pirellulaceae</taxon>
        <taxon>Rosistilla</taxon>
    </lineage>
</organism>
<gene>
    <name evidence="1" type="ORF">Poly24_10340</name>
</gene>
<dbReference type="EMBL" id="CP036348">
    <property type="protein sequence ID" value="QDV67341.1"/>
    <property type="molecule type" value="Genomic_DNA"/>
</dbReference>
<accession>A0A518JP95</accession>
<name>A0A518JP95_9BACT</name>
<protein>
    <submittedName>
        <fullName evidence="1">Uncharacterized protein</fullName>
    </submittedName>
</protein>